<dbReference type="PROSITE" id="PS51257">
    <property type="entry name" value="PROKAR_LIPOPROTEIN"/>
    <property type="match status" value="1"/>
</dbReference>
<protein>
    <submittedName>
        <fullName evidence="1">Uncharacterized protein</fullName>
    </submittedName>
</protein>
<comment type="caution">
    <text evidence="1">The sequence shown here is derived from an EMBL/GenBank/DDBJ whole genome shotgun (WGS) entry which is preliminary data.</text>
</comment>
<reference evidence="1 2" key="1">
    <citation type="submission" date="2022-11" db="EMBL/GenBank/DDBJ databases">
        <title>Minimal conservation of predation-associated metabolite biosynthetic gene clusters underscores biosynthetic potential of Myxococcota including descriptions for ten novel species: Archangium lansinium sp. nov., Myxococcus landrumus sp. nov., Nannocystis bai.</title>
        <authorList>
            <person name="Ahearne A."/>
            <person name="Stevens C."/>
            <person name="Dowd S."/>
        </authorList>
    </citation>
    <scope>NUCLEOTIDE SEQUENCE [LARGE SCALE GENOMIC DNA]</scope>
    <source>
        <strain evidence="1 2">NCELM</strain>
    </source>
</reference>
<organism evidence="1 2">
    <name type="scientific">Nannocystis radixulma</name>
    <dbReference type="NCBI Taxonomy" id="2995305"/>
    <lineage>
        <taxon>Bacteria</taxon>
        <taxon>Pseudomonadati</taxon>
        <taxon>Myxococcota</taxon>
        <taxon>Polyangia</taxon>
        <taxon>Nannocystales</taxon>
        <taxon>Nannocystaceae</taxon>
        <taxon>Nannocystis</taxon>
    </lineage>
</organism>
<dbReference type="RefSeq" id="WP_272002668.1">
    <property type="nucleotide sequence ID" value="NZ_JAQNDN010000018.1"/>
</dbReference>
<gene>
    <name evidence="1" type="ORF">POL58_29200</name>
</gene>
<accession>A0ABT5BEL4</accession>
<keyword evidence="2" id="KW-1185">Reference proteome</keyword>
<dbReference type="Proteomes" id="UP001217838">
    <property type="component" value="Unassembled WGS sequence"/>
</dbReference>
<name>A0ABT5BEL4_9BACT</name>
<evidence type="ECO:0000313" key="1">
    <source>
        <dbReference type="EMBL" id="MDC0671858.1"/>
    </source>
</evidence>
<evidence type="ECO:0000313" key="2">
    <source>
        <dbReference type="Proteomes" id="UP001217838"/>
    </source>
</evidence>
<proteinExistence type="predicted"/>
<sequence length="303" mass="32722">MMHRSTLIVGMIGLLACGSARKEASTCVEQLAPLREELAWADEATVSSVPARDRLASVPQWQRTTVPEHVVGVWYGEVSVDGTTVTRLSRDDDDDPPWLALENERDRQQEVNASLTKPLASLGSTTVALAVDRDAPWVFVRPVVRTLAERDGAVRLLVGMPAPPWWDKRLSDEVVQGTDGLGQVAGKLAARAAEVFADCPAAAQLDLSNSGMIGYVDAIQACDCRVDLARTRELLHAIALPMIAPLGVVEVAVITRGEGAPFEAEPDTPWSAVLPRLLAERTPVLLRERPIPEVPPPPPPPPK</sequence>
<dbReference type="EMBL" id="JAQNDN010000018">
    <property type="protein sequence ID" value="MDC0671858.1"/>
    <property type="molecule type" value="Genomic_DNA"/>
</dbReference>